<feature type="transmembrane region" description="Helical" evidence="1">
    <location>
        <begin position="194"/>
        <end position="214"/>
    </location>
</feature>
<feature type="transmembrane region" description="Helical" evidence="1">
    <location>
        <begin position="263"/>
        <end position="282"/>
    </location>
</feature>
<name>A0A085Z773_9FLAO</name>
<keyword evidence="1" id="KW-0812">Transmembrane</keyword>
<keyword evidence="1" id="KW-1133">Transmembrane helix</keyword>
<evidence type="ECO:0008006" key="4">
    <source>
        <dbReference type="Google" id="ProtNLM"/>
    </source>
</evidence>
<gene>
    <name evidence="2" type="ORF">IX39_06410</name>
</gene>
<dbReference type="STRING" id="236814.IX39_06410"/>
<accession>A0A085Z773</accession>
<dbReference type="Proteomes" id="UP000028713">
    <property type="component" value="Unassembled WGS sequence"/>
</dbReference>
<comment type="caution">
    <text evidence="2">The sequence shown here is derived from an EMBL/GenBank/DDBJ whole genome shotgun (WGS) entry which is preliminary data.</text>
</comment>
<dbReference type="EMBL" id="JPRP01000001">
    <property type="protein sequence ID" value="KFF00287.1"/>
    <property type="molecule type" value="Genomic_DNA"/>
</dbReference>
<dbReference type="eggNOG" id="ENOG502Z815">
    <property type="taxonomic scope" value="Bacteria"/>
</dbReference>
<keyword evidence="1" id="KW-0472">Membrane</keyword>
<keyword evidence="3" id="KW-1185">Reference proteome</keyword>
<protein>
    <recommendedName>
        <fullName evidence="4">DoxX family protein</fullName>
    </recommendedName>
</protein>
<evidence type="ECO:0000256" key="1">
    <source>
        <dbReference type="SAM" id="Phobius"/>
    </source>
</evidence>
<feature type="transmembrane region" description="Helical" evidence="1">
    <location>
        <begin position="220"/>
        <end position="242"/>
    </location>
</feature>
<evidence type="ECO:0000313" key="3">
    <source>
        <dbReference type="Proteomes" id="UP000028713"/>
    </source>
</evidence>
<feature type="transmembrane region" description="Helical" evidence="1">
    <location>
        <begin position="27"/>
        <end position="46"/>
    </location>
</feature>
<organism evidence="2 3">
    <name type="scientific">Chryseobacterium formosense</name>
    <dbReference type="NCBI Taxonomy" id="236814"/>
    <lineage>
        <taxon>Bacteria</taxon>
        <taxon>Pseudomonadati</taxon>
        <taxon>Bacteroidota</taxon>
        <taxon>Flavobacteriia</taxon>
        <taxon>Flavobacteriales</taxon>
        <taxon>Weeksellaceae</taxon>
        <taxon>Chryseobacterium group</taxon>
        <taxon>Chryseobacterium</taxon>
    </lineage>
</organism>
<proteinExistence type="predicted"/>
<feature type="transmembrane region" description="Helical" evidence="1">
    <location>
        <begin position="112"/>
        <end position="133"/>
    </location>
</feature>
<dbReference type="AlphaFoldDB" id="A0A085Z773"/>
<reference evidence="2 3" key="1">
    <citation type="submission" date="2014-07" db="EMBL/GenBank/DDBJ databases">
        <title>Genome of Chryseobacterium formosense LMG 24722.</title>
        <authorList>
            <person name="Pipes S.E."/>
            <person name="Stropko S.J."/>
            <person name="Newman J.D."/>
        </authorList>
    </citation>
    <scope>NUCLEOTIDE SEQUENCE [LARGE SCALE GENOMIC DNA]</scope>
    <source>
        <strain evidence="2 3">LMG 24722</strain>
    </source>
</reference>
<feature type="transmembrane region" description="Helical" evidence="1">
    <location>
        <begin position="84"/>
        <end position="105"/>
    </location>
</feature>
<evidence type="ECO:0000313" key="2">
    <source>
        <dbReference type="EMBL" id="KFF00287.1"/>
    </source>
</evidence>
<sequence>MELYLFAEKTDKNIFVEFKSVFLRKSVIFSGTFFLQFILFFPLSFLNDFQLKITHFIFGDFTQLVLEFFLKKKNTRIDYSSDSYSMLVLIIILLFSSVIFSFIINQKKTKRFLIITEYVCIFYISIILIKYGFDKIFKAQFPEPEPNILFTRFGNLDKDILFWSTIGTSKIYNMIMGSVELFSGILLLLRRSRFLGLLLAMISFTQILIINISFDISVKFFSLILLLMSVFLVRENGWKLIIRIIQLPKRTFLDQNSILPYKTFFKILIAGIIFIKIGLPYFNTEEEKNLMQFNEAYEVTALESPFQYLFFHKDQYLILMEKSSEKMTVFHYDVSFDSQIILKDYNHHISKHFVIRNKDNSITFTFKNQTIHAKPVQYEKMNALQDRFHILVD</sequence>
<feature type="transmembrane region" description="Helical" evidence="1">
    <location>
        <begin position="171"/>
        <end position="189"/>
    </location>
</feature>